<evidence type="ECO:0000313" key="2">
    <source>
        <dbReference type="Proteomes" id="UP000814176"/>
    </source>
</evidence>
<organism evidence="1 2">
    <name type="scientific">Rhodofomes roseus</name>
    <dbReference type="NCBI Taxonomy" id="34475"/>
    <lineage>
        <taxon>Eukaryota</taxon>
        <taxon>Fungi</taxon>
        <taxon>Dikarya</taxon>
        <taxon>Basidiomycota</taxon>
        <taxon>Agaricomycotina</taxon>
        <taxon>Agaricomycetes</taxon>
        <taxon>Polyporales</taxon>
        <taxon>Rhodofomes</taxon>
    </lineage>
</organism>
<evidence type="ECO:0000313" key="1">
    <source>
        <dbReference type="EMBL" id="KAH9843179.1"/>
    </source>
</evidence>
<dbReference type="GeneID" id="71997945"/>
<keyword evidence="2" id="KW-1185">Reference proteome</keyword>
<proteinExistence type="predicted"/>
<accession>A0ABQ8KW18</accession>
<name>A0ABQ8KW18_9APHY</name>
<dbReference type="RefSeq" id="XP_047784226.1">
    <property type="nucleotide sequence ID" value="XM_047917213.1"/>
</dbReference>
<sequence length="121" mass="13427">MKREMWGTLRTVAVDKAIVVTLHSMEEASARAKKVGILAKKMLAVGTNDALAQRYATYEVHLCCPTCEEVVRAQELMPQIPGVRMADDVATRLEVRLETDMSLARLIGLLPLQEDFARSSP</sequence>
<protein>
    <submittedName>
        <fullName evidence="1">Uncharacterized protein</fullName>
    </submittedName>
</protein>
<dbReference type="Proteomes" id="UP000814176">
    <property type="component" value="Unassembled WGS sequence"/>
</dbReference>
<comment type="caution">
    <text evidence="1">The sequence shown here is derived from an EMBL/GenBank/DDBJ whole genome shotgun (WGS) entry which is preliminary data.</text>
</comment>
<dbReference type="EMBL" id="JADCUA010000002">
    <property type="protein sequence ID" value="KAH9843179.1"/>
    <property type="molecule type" value="Genomic_DNA"/>
</dbReference>
<reference evidence="1 2" key="1">
    <citation type="journal article" date="2021" name="Environ. Microbiol.">
        <title>Gene family expansions and transcriptome signatures uncover fungal adaptations to wood decay.</title>
        <authorList>
            <person name="Hage H."/>
            <person name="Miyauchi S."/>
            <person name="Viragh M."/>
            <person name="Drula E."/>
            <person name="Min B."/>
            <person name="Chaduli D."/>
            <person name="Navarro D."/>
            <person name="Favel A."/>
            <person name="Norest M."/>
            <person name="Lesage-Meessen L."/>
            <person name="Balint B."/>
            <person name="Merenyi Z."/>
            <person name="de Eugenio L."/>
            <person name="Morin E."/>
            <person name="Martinez A.T."/>
            <person name="Baldrian P."/>
            <person name="Stursova M."/>
            <person name="Martinez M.J."/>
            <person name="Novotny C."/>
            <person name="Magnuson J.K."/>
            <person name="Spatafora J.W."/>
            <person name="Maurice S."/>
            <person name="Pangilinan J."/>
            <person name="Andreopoulos W."/>
            <person name="LaButti K."/>
            <person name="Hundley H."/>
            <person name="Na H."/>
            <person name="Kuo A."/>
            <person name="Barry K."/>
            <person name="Lipzen A."/>
            <person name="Henrissat B."/>
            <person name="Riley R."/>
            <person name="Ahrendt S."/>
            <person name="Nagy L.G."/>
            <person name="Grigoriev I.V."/>
            <person name="Martin F."/>
            <person name="Rosso M.N."/>
        </authorList>
    </citation>
    <scope>NUCLEOTIDE SEQUENCE [LARGE SCALE GENOMIC DNA]</scope>
    <source>
        <strain evidence="1 2">CIRM-BRFM 1785</strain>
    </source>
</reference>
<gene>
    <name evidence="1" type="ORF">C8Q71DRAFT_238624</name>
</gene>